<comment type="caution">
    <text evidence="1">The sequence shown here is derived from an EMBL/GenBank/DDBJ whole genome shotgun (WGS) entry which is preliminary data.</text>
</comment>
<dbReference type="EMBL" id="BCMS01000006">
    <property type="protein sequence ID" value="GAQ23943.1"/>
    <property type="molecule type" value="Genomic_DNA"/>
</dbReference>
<dbReference type="RefSeq" id="WP_058980126.1">
    <property type="nucleotide sequence ID" value="NZ_BCMS01000006.1"/>
</dbReference>
<dbReference type="Proteomes" id="UP000056209">
    <property type="component" value="Unassembled WGS sequence"/>
</dbReference>
<sequence length="124" mass="14037">MTVTFDLHRLMQAHDISAYRLERELEGQLNRNTIYAMTRQSGVKRIDLESLSKIVNVLSALLGRPVQAAKLFTVTPEAHTLRRTAAGTHYTGDRETDEVLDDHPDILERLARRNATSRATATHE</sequence>
<protein>
    <submittedName>
        <fullName evidence="1">Uncharacterized protein</fullName>
    </submittedName>
</protein>
<proteinExistence type="predicted"/>
<organism evidence="1 2">
    <name type="scientific">Deinococcus grandis</name>
    <dbReference type="NCBI Taxonomy" id="57498"/>
    <lineage>
        <taxon>Bacteria</taxon>
        <taxon>Thermotogati</taxon>
        <taxon>Deinococcota</taxon>
        <taxon>Deinococci</taxon>
        <taxon>Deinococcales</taxon>
        <taxon>Deinococcaceae</taxon>
        <taxon>Deinococcus</taxon>
    </lineage>
</organism>
<name>A0A100HNF5_9DEIO</name>
<evidence type="ECO:0000313" key="1">
    <source>
        <dbReference type="EMBL" id="GAQ23943.1"/>
    </source>
</evidence>
<dbReference type="AlphaFoldDB" id="A0A100HNF5"/>
<keyword evidence="2" id="KW-1185">Reference proteome</keyword>
<accession>A0A100HNF5</accession>
<evidence type="ECO:0000313" key="2">
    <source>
        <dbReference type="Proteomes" id="UP000056209"/>
    </source>
</evidence>
<reference evidence="2" key="1">
    <citation type="submission" date="2015-11" db="EMBL/GenBank/DDBJ databases">
        <title>Draft Genome Sequence of the Radioresistant Bacterium Deinococcus grandis, Isolated from Freshwater Fish in Japan.</title>
        <authorList>
            <person name="Satoh K."/>
            <person name="Onodera T."/>
            <person name="Omoso K."/>
            <person name="Takeda-Yano K."/>
            <person name="Katayama T."/>
            <person name="Oono Y."/>
            <person name="Narumi I."/>
        </authorList>
    </citation>
    <scope>NUCLEOTIDE SEQUENCE [LARGE SCALE GENOMIC DNA]</scope>
    <source>
        <strain evidence="2">ATCC 43672</strain>
    </source>
</reference>
<dbReference type="OrthoDB" id="71262at2"/>
<gene>
    <name evidence="1" type="ORF">DEIGR_400076</name>
</gene>